<keyword evidence="2" id="KW-1185">Reference proteome</keyword>
<organism evidence="1 2">
    <name type="scientific">Chryseolinea soli</name>
    <dbReference type="NCBI Taxonomy" id="2321403"/>
    <lineage>
        <taxon>Bacteria</taxon>
        <taxon>Pseudomonadati</taxon>
        <taxon>Bacteroidota</taxon>
        <taxon>Cytophagia</taxon>
        <taxon>Cytophagales</taxon>
        <taxon>Fulvivirgaceae</taxon>
        <taxon>Chryseolinea</taxon>
    </lineage>
</organism>
<name>A0A385SNW7_9BACT</name>
<dbReference type="KEGG" id="chk:D4L85_15910"/>
<dbReference type="RefSeq" id="WP_119755218.1">
    <property type="nucleotide sequence ID" value="NZ_CP032382.1"/>
</dbReference>
<accession>A0A385SNW7</accession>
<proteinExistence type="predicted"/>
<dbReference type="EMBL" id="CP032382">
    <property type="protein sequence ID" value="AYB31957.1"/>
    <property type="molecule type" value="Genomic_DNA"/>
</dbReference>
<evidence type="ECO:0000313" key="1">
    <source>
        <dbReference type="EMBL" id="AYB31957.1"/>
    </source>
</evidence>
<reference evidence="2" key="1">
    <citation type="submission" date="2018-09" db="EMBL/GenBank/DDBJ databases">
        <title>Chryseolinea sp. KIS68-18 isolated from soil.</title>
        <authorList>
            <person name="Weon H.-Y."/>
            <person name="Kwon S.-W."/>
            <person name="Lee S.A."/>
        </authorList>
    </citation>
    <scope>NUCLEOTIDE SEQUENCE [LARGE SCALE GENOMIC DNA]</scope>
    <source>
        <strain evidence="2">KIS68-18</strain>
    </source>
</reference>
<protein>
    <submittedName>
        <fullName evidence="1">Uncharacterized protein</fullName>
    </submittedName>
</protein>
<evidence type="ECO:0000313" key="2">
    <source>
        <dbReference type="Proteomes" id="UP000266183"/>
    </source>
</evidence>
<sequence length="66" mass="7510">MSSKYVNRFGSEHQGFQNGAVDLPFVVKKKNIHPSKIRSSFKSIMRKINDLKGATAMRTNDRPDND</sequence>
<dbReference type="Proteomes" id="UP000266183">
    <property type="component" value="Chromosome"/>
</dbReference>
<dbReference type="AlphaFoldDB" id="A0A385SNW7"/>
<gene>
    <name evidence="1" type="ORF">D4L85_15910</name>
</gene>